<gene>
    <name evidence="2" type="ORF">QO011_005864</name>
</gene>
<protein>
    <recommendedName>
        <fullName evidence="1">SGNH hydrolase-type esterase domain-containing protein</fullName>
    </recommendedName>
</protein>
<dbReference type="EMBL" id="JAUSVX010000013">
    <property type="protein sequence ID" value="MDQ0472834.1"/>
    <property type="molecule type" value="Genomic_DNA"/>
</dbReference>
<dbReference type="InterPro" id="IPR036514">
    <property type="entry name" value="SGNH_hydro_sf"/>
</dbReference>
<dbReference type="Pfam" id="PF13472">
    <property type="entry name" value="Lipase_GDSL_2"/>
    <property type="match status" value="1"/>
</dbReference>
<evidence type="ECO:0000313" key="3">
    <source>
        <dbReference type="Proteomes" id="UP001242480"/>
    </source>
</evidence>
<dbReference type="InterPro" id="IPR013830">
    <property type="entry name" value="SGNH_hydro"/>
</dbReference>
<keyword evidence="3" id="KW-1185">Reference proteome</keyword>
<accession>A0ABU0JEY3</accession>
<reference evidence="2 3" key="1">
    <citation type="submission" date="2023-07" db="EMBL/GenBank/DDBJ databases">
        <title>Genomic Encyclopedia of Type Strains, Phase IV (KMG-IV): sequencing the most valuable type-strain genomes for metagenomic binning, comparative biology and taxonomic classification.</title>
        <authorList>
            <person name="Goeker M."/>
        </authorList>
    </citation>
    <scope>NUCLEOTIDE SEQUENCE [LARGE SCALE GENOMIC DNA]</scope>
    <source>
        <strain evidence="2 3">DSM 19619</strain>
    </source>
</reference>
<dbReference type="SUPFAM" id="SSF52266">
    <property type="entry name" value="SGNH hydrolase"/>
    <property type="match status" value="1"/>
</dbReference>
<dbReference type="Proteomes" id="UP001242480">
    <property type="component" value="Unassembled WGS sequence"/>
</dbReference>
<sequence>MASWAMPTQGSLQWIIAGNRFGAHRSVTTGSPGRKMMSGRLHKSPPVDLQRLAVVYPWYVVDTELGELTVGGAATVSAGLEAPLGSAPGPYRAFRFGSGYTGMLTDYQTLRSDPSGVRLPASSLYRLRSYCAAAGLSVFGRPGLGGAGGSMSAYGGAVDCSALSSSGTDLTQVGTAIAAYTNDLAFEPVLIGETTAAIDSWMIVGDSISDGAGELGIPSGTPAGAGDPYGNAGYAERAFGIRDVPYVNLSKPGATAKVWTAGGERRIGYFQQFCNRALLALGRNDLGVDGADAIIAFIETMYRKLVRDMDTWVCTIVPSVITTDGGASLAGQTPQPYDGDRRAVNAWIRSGAVIPANRVFDLEAAVRDTSTGQILWRVDGGPWCSDGLHPTQIAHTAAGIALAALI</sequence>
<dbReference type="CDD" id="cd00229">
    <property type="entry name" value="SGNH_hydrolase"/>
    <property type="match status" value="1"/>
</dbReference>
<evidence type="ECO:0000259" key="1">
    <source>
        <dbReference type="Pfam" id="PF13472"/>
    </source>
</evidence>
<dbReference type="RefSeq" id="WP_307280226.1">
    <property type="nucleotide sequence ID" value="NZ_JAUSVX010000013.1"/>
</dbReference>
<organism evidence="2 3">
    <name type="scientific">Labrys wisconsinensis</name>
    <dbReference type="NCBI Taxonomy" id="425677"/>
    <lineage>
        <taxon>Bacteria</taxon>
        <taxon>Pseudomonadati</taxon>
        <taxon>Pseudomonadota</taxon>
        <taxon>Alphaproteobacteria</taxon>
        <taxon>Hyphomicrobiales</taxon>
        <taxon>Xanthobacteraceae</taxon>
        <taxon>Labrys</taxon>
    </lineage>
</organism>
<dbReference type="Gene3D" id="3.40.50.1110">
    <property type="entry name" value="SGNH hydrolase"/>
    <property type="match status" value="1"/>
</dbReference>
<feature type="domain" description="SGNH hydrolase-type esterase" evidence="1">
    <location>
        <begin position="204"/>
        <end position="395"/>
    </location>
</feature>
<evidence type="ECO:0000313" key="2">
    <source>
        <dbReference type="EMBL" id="MDQ0472834.1"/>
    </source>
</evidence>
<name>A0ABU0JEY3_9HYPH</name>
<comment type="caution">
    <text evidence="2">The sequence shown here is derived from an EMBL/GenBank/DDBJ whole genome shotgun (WGS) entry which is preliminary data.</text>
</comment>
<proteinExistence type="predicted"/>